<dbReference type="InterPro" id="IPR036661">
    <property type="entry name" value="Luciferase-like_sf"/>
</dbReference>
<dbReference type="RefSeq" id="WP_010353747.1">
    <property type="nucleotide sequence ID" value="NZ_BCMK01000009.1"/>
</dbReference>
<protein>
    <submittedName>
        <fullName evidence="2">LLM class flavin-dependent oxidoreductase</fullName>
    </submittedName>
</protein>
<feature type="domain" description="Luciferase-like" evidence="1">
    <location>
        <begin position="1"/>
        <end position="316"/>
    </location>
</feature>
<dbReference type="PANTHER" id="PTHR30137">
    <property type="entry name" value="LUCIFERASE-LIKE MONOOXYGENASE"/>
    <property type="match status" value="1"/>
</dbReference>
<organism evidence="2 5">
    <name type="scientific">Streptomyces acidiscabies</name>
    <dbReference type="NCBI Taxonomy" id="42234"/>
    <lineage>
        <taxon>Bacteria</taxon>
        <taxon>Bacillati</taxon>
        <taxon>Actinomycetota</taxon>
        <taxon>Actinomycetes</taxon>
        <taxon>Kitasatosporales</taxon>
        <taxon>Streptomycetaceae</taxon>
        <taxon>Streptomyces</taxon>
    </lineage>
</organism>
<dbReference type="InterPro" id="IPR050766">
    <property type="entry name" value="Bact_Lucif_Oxidored"/>
</dbReference>
<keyword evidence="4" id="KW-1185">Reference proteome</keyword>
<dbReference type="PANTHER" id="PTHR30137:SF6">
    <property type="entry name" value="LUCIFERASE-LIKE MONOOXYGENASE"/>
    <property type="match status" value="1"/>
</dbReference>
<evidence type="ECO:0000313" key="5">
    <source>
        <dbReference type="Proteomes" id="UP001282288"/>
    </source>
</evidence>
<reference evidence="2 4" key="1">
    <citation type="journal article" date="2023" name="Microb. Genom.">
        <title>Mesoterricola silvestris gen. nov., sp. nov., Mesoterricola sediminis sp. nov., Geothrix oryzae sp. nov., Geothrix edaphica sp. nov., Geothrix rubra sp. nov., and Geothrix limicola sp. nov., six novel members of Acidobacteriota isolated from soils.</title>
        <authorList>
            <person name="Weisberg A.J."/>
            <person name="Pearce E."/>
            <person name="Kramer C.G."/>
            <person name="Chang J.H."/>
            <person name="Clarke C.R."/>
        </authorList>
    </citation>
    <scope>NUCLEOTIDE SEQUENCE</scope>
    <source>
        <strain evidence="3 4">NB05-1H</strain>
        <strain evidence="2">NRRL_B-16521</strain>
    </source>
</reference>
<evidence type="ECO:0000259" key="1">
    <source>
        <dbReference type="Pfam" id="PF00296"/>
    </source>
</evidence>
<dbReference type="SUPFAM" id="SSF51679">
    <property type="entry name" value="Bacterial luciferase-like"/>
    <property type="match status" value="1"/>
</dbReference>
<dbReference type="InterPro" id="IPR011251">
    <property type="entry name" value="Luciferase-like_dom"/>
</dbReference>
<dbReference type="Gene3D" id="3.20.20.30">
    <property type="entry name" value="Luciferase-like domain"/>
    <property type="match status" value="1"/>
</dbReference>
<dbReference type="Proteomes" id="UP001272987">
    <property type="component" value="Unassembled WGS sequence"/>
</dbReference>
<gene>
    <name evidence="2" type="ORF">PV399_01015</name>
    <name evidence="3" type="ORF">PV666_12325</name>
</gene>
<proteinExistence type="predicted"/>
<name>A0AAP6B511_9ACTN</name>
<sequence length="351" mass="39232">MKFGINLFPTVGPDDKSAVRYFEEALALAERAEQLGYHHVKTVEHYFSAYGGYSPDPVTFLAAAAARTERVRLITGAVLPAFSHPVKLAGKLAMLDHLSHGRLDVGFGRGFLPEEFWAYEVPMDESKARFAEGVRACQQLWTEGETTFEGRFHSFGPVTLLPRPFQSPHPRVLVATAITPESGEAAGRDGYGVMMVPSINKQEKLQEMLARYRDTRTEAGLASTDEDVHFSYNCYLAEDRDKAHRLGQLYSERNHQVMAAAVASWSHTRSADYAGYERIVARVNSSDFGKQLRDNKVLVGDPQEVADRVDLIRELYGEATISLQIVSGNMPFEESVRTLELFAEHVLPRFS</sequence>
<dbReference type="AlphaFoldDB" id="A0AAP6B511"/>
<dbReference type="EMBL" id="JARAWP010000006">
    <property type="protein sequence ID" value="MDX3018670.1"/>
    <property type="molecule type" value="Genomic_DNA"/>
</dbReference>
<evidence type="ECO:0000313" key="4">
    <source>
        <dbReference type="Proteomes" id="UP001272987"/>
    </source>
</evidence>
<dbReference type="EMBL" id="JARAWC010000001">
    <property type="protein sequence ID" value="MDX2958303.1"/>
    <property type="molecule type" value="Genomic_DNA"/>
</dbReference>
<comment type="caution">
    <text evidence="2">The sequence shown here is derived from an EMBL/GenBank/DDBJ whole genome shotgun (WGS) entry which is preliminary data.</text>
</comment>
<dbReference type="GO" id="GO:0016705">
    <property type="term" value="F:oxidoreductase activity, acting on paired donors, with incorporation or reduction of molecular oxygen"/>
    <property type="evidence" value="ECO:0007669"/>
    <property type="project" value="InterPro"/>
</dbReference>
<dbReference type="Proteomes" id="UP001282288">
    <property type="component" value="Unassembled WGS sequence"/>
</dbReference>
<dbReference type="GeneID" id="69808343"/>
<dbReference type="Pfam" id="PF00296">
    <property type="entry name" value="Bac_luciferase"/>
    <property type="match status" value="1"/>
</dbReference>
<accession>A0AAP6B511</accession>
<dbReference type="GO" id="GO:0005829">
    <property type="term" value="C:cytosol"/>
    <property type="evidence" value="ECO:0007669"/>
    <property type="project" value="TreeGrafter"/>
</dbReference>
<evidence type="ECO:0000313" key="3">
    <source>
        <dbReference type="EMBL" id="MDX3018670.1"/>
    </source>
</evidence>
<evidence type="ECO:0000313" key="2">
    <source>
        <dbReference type="EMBL" id="MDX2958303.1"/>
    </source>
</evidence>